<proteinExistence type="predicted"/>
<dbReference type="SUPFAM" id="SSF53756">
    <property type="entry name" value="UDP-Glycosyltransferase/glycogen phosphorylase"/>
    <property type="match status" value="2"/>
</dbReference>
<keyword evidence="3" id="KW-1185">Reference proteome</keyword>
<gene>
    <name evidence="2" type="ORF">ACFPN5_16150</name>
</gene>
<organism evidence="2 3">
    <name type="scientific">Massilia niabensis</name>
    <dbReference type="NCBI Taxonomy" id="544910"/>
    <lineage>
        <taxon>Bacteria</taxon>
        <taxon>Pseudomonadati</taxon>
        <taxon>Pseudomonadota</taxon>
        <taxon>Betaproteobacteria</taxon>
        <taxon>Burkholderiales</taxon>
        <taxon>Oxalobacteraceae</taxon>
        <taxon>Telluria group</taxon>
        <taxon>Massilia</taxon>
    </lineage>
</organism>
<dbReference type="Proteomes" id="UP001596050">
    <property type="component" value="Unassembled WGS sequence"/>
</dbReference>
<dbReference type="PANTHER" id="PTHR46401">
    <property type="entry name" value="GLYCOSYLTRANSFERASE WBBK-RELATED"/>
    <property type="match status" value="1"/>
</dbReference>
<keyword evidence="2" id="KW-0328">Glycosyltransferase</keyword>
<dbReference type="EMBL" id="JBHSMU010000015">
    <property type="protein sequence ID" value="MFC5461343.1"/>
    <property type="molecule type" value="Genomic_DNA"/>
</dbReference>
<dbReference type="GO" id="GO:0016757">
    <property type="term" value="F:glycosyltransferase activity"/>
    <property type="evidence" value="ECO:0007669"/>
    <property type="project" value="UniProtKB-KW"/>
</dbReference>
<evidence type="ECO:0000313" key="3">
    <source>
        <dbReference type="Proteomes" id="UP001596050"/>
    </source>
</evidence>
<dbReference type="PANTHER" id="PTHR46401:SF9">
    <property type="entry name" value="MANNOSYLTRANSFERASE A"/>
    <property type="match status" value="1"/>
</dbReference>
<sequence length="1076" mass="115776">MRIVIDMQGAQAEHRFDFAGRCALSLARAIVRARGPHEVVLALNGLFPETIEPIRAAFDGLLAQEQIRVWHTPGPLSARTPANDARRALAESVREAFMASLGADVVLVTSLFEGYAGNGVTSIGAFAQHPPVAVLVHDLRPLREPALLPEPGRAAHFQAKAGALAHAAQLLATGPAVVRDAADLLGKQALDLSAGLPAGAAPAGWDHMARCAVEALEALHAGVAPDLAPANPDALLKRLVARVPEAVGAQEKDMELRRWAHLLSRFPQAQGTRQLLVDVSELVQRDARTGVQRVTRSILKELLDNPPAGYEVLPVYVTGNSAGYRYARAFTAQFLEDAPGDADAPIDYQAGDVFLGLDLLPQLVPQHRPFLEAMHRDGVKVVFVVYDLLPVLMHEQFPPGTADGHGAWLQAISAFDGAVCISRAVAQELADWQRAHAAPRLRPFEIAWFHLGADVSRSVPTRGLPDDAAGVLSRLERCPTLLAVGTIEPRKQYGQLIAAFELLWAQGIEANLVMVGKQGWMVDRLAARLRSHPEAGKRLFWLEGISDEYLEKVYAASDGLVAASVGEGFGLPLIEAAQHKLAIIARDLPVFREVGGDRAWYFSGMQPQDLATAIADWLVLHAAGNAPSSAGLPWLTWAGSARQLMQVVLGQEGRAAQLLAPPAPAARPRPRMLMLAPYPVRRPRHGGQLRAAAMVRVYEAAGFDVHPVGFYQAEAYEPADIGPYDVAFPADSPFRHYRGVPMPALSDFLMGPFSVASERVFRQVADALPGPVDVIQIEQSWLYPLAHWLQLESPLCRGALLVNSSHNIEAPMKRAILGQQYEPALIEHAVADMSAIESELAREAALSLAVTREDAEVLRGYGAPGVLHAANGISPWQADPERCAAWRARLPQQPWPIFIASAHPPNYTGFLDAVGDSLACIPEGSKLVIAGGAGPHLERELGKSRWRALNLSRLQVLGVLDDADLAAVKSLAHAFLLPIGGGGGSNIKTAEALYSGRPVICTRTAMRGFERFAGLPEVTVADTPEQFQASIRKVLEQPPAAPAPVDELRASLTWDACLAAVPREVAGLLAQREVAP</sequence>
<accession>A0ABW0L690</accession>
<comment type="caution">
    <text evidence="2">The sequence shown here is derived from an EMBL/GenBank/DDBJ whole genome shotgun (WGS) entry which is preliminary data.</text>
</comment>
<dbReference type="Pfam" id="PF13692">
    <property type="entry name" value="Glyco_trans_1_4"/>
    <property type="match status" value="1"/>
</dbReference>
<evidence type="ECO:0000313" key="2">
    <source>
        <dbReference type="EMBL" id="MFC5461343.1"/>
    </source>
</evidence>
<dbReference type="Gene3D" id="3.40.50.2000">
    <property type="entry name" value="Glycogen Phosphorylase B"/>
    <property type="match status" value="2"/>
</dbReference>
<dbReference type="InterPro" id="IPR001296">
    <property type="entry name" value="Glyco_trans_1"/>
</dbReference>
<reference evidence="3" key="1">
    <citation type="journal article" date="2019" name="Int. J. Syst. Evol. Microbiol.">
        <title>The Global Catalogue of Microorganisms (GCM) 10K type strain sequencing project: providing services to taxonomists for standard genome sequencing and annotation.</title>
        <authorList>
            <consortium name="The Broad Institute Genomics Platform"/>
            <consortium name="The Broad Institute Genome Sequencing Center for Infectious Disease"/>
            <person name="Wu L."/>
            <person name="Ma J."/>
        </authorList>
    </citation>
    <scope>NUCLEOTIDE SEQUENCE [LARGE SCALE GENOMIC DNA]</scope>
    <source>
        <strain evidence="3">KACC 12649</strain>
    </source>
</reference>
<name>A0ABW0L690_9BURK</name>
<dbReference type="RefSeq" id="WP_379784783.1">
    <property type="nucleotide sequence ID" value="NZ_JBHSMU010000015.1"/>
</dbReference>
<keyword evidence="2" id="KW-0808">Transferase</keyword>
<dbReference type="EC" id="2.4.-.-" evidence="2"/>
<feature type="domain" description="Glycosyl transferase family 1" evidence="1">
    <location>
        <begin position="479"/>
        <end position="618"/>
    </location>
</feature>
<evidence type="ECO:0000259" key="1">
    <source>
        <dbReference type="Pfam" id="PF00534"/>
    </source>
</evidence>
<dbReference type="Pfam" id="PF00534">
    <property type="entry name" value="Glycos_transf_1"/>
    <property type="match status" value="1"/>
</dbReference>
<protein>
    <submittedName>
        <fullName evidence="2">Glycosyltransferase</fullName>
        <ecNumber evidence="2">2.4.-.-</ecNumber>
    </submittedName>
</protein>
<dbReference type="CDD" id="cd03809">
    <property type="entry name" value="GT4_MtfB-like"/>
    <property type="match status" value="1"/>
</dbReference>